<feature type="compositionally biased region" description="Acidic residues" evidence="1">
    <location>
        <begin position="106"/>
        <end position="116"/>
    </location>
</feature>
<dbReference type="EMBL" id="GECZ01004345">
    <property type="protein sequence ID" value="JAS65424.1"/>
    <property type="molecule type" value="Transcribed_RNA"/>
</dbReference>
<name>A0A1B6GSL2_9HEMI</name>
<reference evidence="2" key="1">
    <citation type="submission" date="2015-11" db="EMBL/GenBank/DDBJ databases">
        <title>De novo transcriptome assembly of four potential Pierce s Disease insect vectors from Arizona vineyards.</title>
        <authorList>
            <person name="Tassone E.E."/>
        </authorList>
    </citation>
    <scope>NUCLEOTIDE SEQUENCE</scope>
</reference>
<dbReference type="AlphaFoldDB" id="A0A1B6GSL2"/>
<feature type="non-terminal residue" evidence="2">
    <location>
        <position position="1"/>
    </location>
</feature>
<organism evidence="2">
    <name type="scientific">Cuerna arida</name>
    <dbReference type="NCBI Taxonomy" id="1464854"/>
    <lineage>
        <taxon>Eukaryota</taxon>
        <taxon>Metazoa</taxon>
        <taxon>Ecdysozoa</taxon>
        <taxon>Arthropoda</taxon>
        <taxon>Hexapoda</taxon>
        <taxon>Insecta</taxon>
        <taxon>Pterygota</taxon>
        <taxon>Neoptera</taxon>
        <taxon>Paraneoptera</taxon>
        <taxon>Hemiptera</taxon>
        <taxon>Auchenorrhyncha</taxon>
        <taxon>Membracoidea</taxon>
        <taxon>Cicadellidae</taxon>
        <taxon>Cicadellinae</taxon>
        <taxon>Proconiini</taxon>
        <taxon>Cuerna</taxon>
    </lineage>
</organism>
<protein>
    <submittedName>
        <fullName evidence="2">Uncharacterized protein</fullName>
    </submittedName>
</protein>
<sequence>QLASLASVFGLPVIDTLLGDMNAAVLVRDKRDPSRSLTFSGFLPGSGMSAFASSADYSPYPRSRRPWGPQVQGGEYPEEPSPVEQPPERGQAPWPQPEDKEKDDKEEGEEELEEEAPITRPPRKNKKKYSPKETTEDEEEYDKPSRGGGNAAASFNAWFPIMLGMFPSNGGYPWQGEEGGYSRGGQGQGRYTPVSHTTVIANSVSHGRSGVASSHAVAYGGGGSGTPHSSPHNSPPHRR</sequence>
<evidence type="ECO:0000256" key="1">
    <source>
        <dbReference type="SAM" id="MobiDB-lite"/>
    </source>
</evidence>
<proteinExistence type="predicted"/>
<gene>
    <name evidence="2" type="ORF">g.11951</name>
</gene>
<evidence type="ECO:0000313" key="2">
    <source>
        <dbReference type="EMBL" id="JAS65424.1"/>
    </source>
</evidence>
<feature type="region of interest" description="Disordered" evidence="1">
    <location>
        <begin position="206"/>
        <end position="239"/>
    </location>
</feature>
<accession>A0A1B6GSL2</accession>
<feature type="region of interest" description="Disordered" evidence="1">
    <location>
        <begin position="41"/>
        <end position="152"/>
    </location>
</feature>